<evidence type="ECO:0000256" key="3">
    <source>
        <dbReference type="ARBA" id="ARBA00022448"/>
    </source>
</evidence>
<dbReference type="PROSITE" id="PS51257">
    <property type="entry name" value="PROKAR_LIPOPROTEIN"/>
    <property type="match status" value="1"/>
</dbReference>
<feature type="chain" id="PRO_5039292742" evidence="5">
    <location>
        <begin position="25"/>
        <end position="331"/>
    </location>
</feature>
<accession>A0A7Y9IBT0</accession>
<evidence type="ECO:0000256" key="5">
    <source>
        <dbReference type="SAM" id="SignalP"/>
    </source>
</evidence>
<dbReference type="PROSITE" id="PS50983">
    <property type="entry name" value="FE_B12_PBP"/>
    <property type="match status" value="1"/>
</dbReference>
<comment type="subcellular location">
    <subcellularLocation>
        <location evidence="1">Cell envelope</location>
    </subcellularLocation>
</comment>
<dbReference type="AlphaFoldDB" id="A0A7Y9IBT0"/>
<dbReference type="CDD" id="cd01146">
    <property type="entry name" value="FhuD"/>
    <property type="match status" value="1"/>
</dbReference>
<keyword evidence="3" id="KW-0813">Transport</keyword>
<comment type="similarity">
    <text evidence="2">Belongs to the bacterial solute-binding protein 8 family.</text>
</comment>
<feature type="signal peptide" evidence="5">
    <location>
        <begin position="1"/>
        <end position="24"/>
    </location>
</feature>
<keyword evidence="4 5" id="KW-0732">Signal</keyword>
<dbReference type="Gene3D" id="3.40.50.1980">
    <property type="entry name" value="Nitrogenase molybdenum iron protein domain"/>
    <property type="match status" value="2"/>
</dbReference>
<evidence type="ECO:0000259" key="6">
    <source>
        <dbReference type="PROSITE" id="PS50983"/>
    </source>
</evidence>
<evidence type="ECO:0000313" key="8">
    <source>
        <dbReference type="Proteomes" id="UP000569914"/>
    </source>
</evidence>
<evidence type="ECO:0000256" key="2">
    <source>
        <dbReference type="ARBA" id="ARBA00008814"/>
    </source>
</evidence>
<dbReference type="GO" id="GO:0030288">
    <property type="term" value="C:outer membrane-bounded periplasmic space"/>
    <property type="evidence" value="ECO:0007669"/>
    <property type="project" value="TreeGrafter"/>
</dbReference>
<reference evidence="7 8" key="1">
    <citation type="submission" date="2020-07" db="EMBL/GenBank/DDBJ databases">
        <title>Sequencing the genomes of 1000 actinobacteria strains.</title>
        <authorList>
            <person name="Klenk H.-P."/>
        </authorList>
    </citation>
    <scope>NUCLEOTIDE SEQUENCE [LARGE SCALE GENOMIC DNA]</scope>
    <source>
        <strain evidence="7 8">DSM 22083</strain>
    </source>
</reference>
<dbReference type="InterPro" id="IPR002491">
    <property type="entry name" value="ABC_transptr_periplasmic_BD"/>
</dbReference>
<dbReference type="Pfam" id="PF01497">
    <property type="entry name" value="Peripla_BP_2"/>
    <property type="match status" value="1"/>
</dbReference>
<keyword evidence="8" id="KW-1185">Reference proteome</keyword>
<dbReference type="Proteomes" id="UP000569914">
    <property type="component" value="Unassembled WGS sequence"/>
</dbReference>
<evidence type="ECO:0000256" key="4">
    <source>
        <dbReference type="ARBA" id="ARBA00022729"/>
    </source>
</evidence>
<dbReference type="PANTHER" id="PTHR30532">
    <property type="entry name" value="IRON III DICITRATE-BINDING PERIPLASMIC PROTEIN"/>
    <property type="match status" value="1"/>
</dbReference>
<dbReference type="SUPFAM" id="SSF53807">
    <property type="entry name" value="Helical backbone' metal receptor"/>
    <property type="match status" value="1"/>
</dbReference>
<evidence type="ECO:0000313" key="7">
    <source>
        <dbReference type="EMBL" id="NYE73825.1"/>
    </source>
</evidence>
<name>A0A7Y9IBT0_9ACTN</name>
<dbReference type="InterPro" id="IPR051313">
    <property type="entry name" value="Bact_iron-sidero_bind"/>
</dbReference>
<protein>
    <submittedName>
        <fullName evidence="7">Iron complex transport system substrate-binding protein</fullName>
    </submittedName>
</protein>
<feature type="domain" description="Fe/B12 periplasmic-binding" evidence="6">
    <location>
        <begin position="60"/>
        <end position="330"/>
    </location>
</feature>
<sequence>MRFIRLHALLAVLTLLAVAGCATVGSPAQPDGGNGPGNDQFPVTIEHVFGRTTIESRPTKIITLGVTDADAVLALGTTPIAVTGYTFYPETGLGPWAEELIHGDRPLRLQSDAEPNLEQLAALEPDLIIGVSAGFEQDVYDRLSQIAPTIARPAEHAAYTVPMDAATRLIVTALGRSAEGDRLIEQAEQALSGAAADHPQFKGRTATVMLPFQGKYGAYTPTDARGRVMAQLGFRLPERLGALDDGKSYFIEVSPERLDLVDGDVLILLADQPADRSFTDKDKVLQALPVVRDGRTIIPDTDTRGAMTYNSVLSIPYAVERLVPELQRVLG</sequence>
<evidence type="ECO:0000256" key="1">
    <source>
        <dbReference type="ARBA" id="ARBA00004196"/>
    </source>
</evidence>
<dbReference type="GO" id="GO:1901678">
    <property type="term" value="P:iron coordination entity transport"/>
    <property type="evidence" value="ECO:0007669"/>
    <property type="project" value="UniProtKB-ARBA"/>
</dbReference>
<comment type="caution">
    <text evidence="7">The sequence shown here is derived from an EMBL/GenBank/DDBJ whole genome shotgun (WGS) entry which is preliminary data.</text>
</comment>
<dbReference type="PANTHER" id="PTHR30532:SF24">
    <property type="entry name" value="FERRIC ENTEROBACTIN-BINDING PERIPLASMIC PROTEIN FEPB"/>
    <property type="match status" value="1"/>
</dbReference>
<organism evidence="7 8">
    <name type="scientific">Microlunatus parietis</name>
    <dbReference type="NCBI Taxonomy" id="682979"/>
    <lineage>
        <taxon>Bacteria</taxon>
        <taxon>Bacillati</taxon>
        <taxon>Actinomycetota</taxon>
        <taxon>Actinomycetes</taxon>
        <taxon>Propionibacteriales</taxon>
        <taxon>Propionibacteriaceae</taxon>
        <taxon>Microlunatus</taxon>
    </lineage>
</organism>
<dbReference type="EMBL" id="JACCBU010000001">
    <property type="protein sequence ID" value="NYE73825.1"/>
    <property type="molecule type" value="Genomic_DNA"/>
</dbReference>
<gene>
    <name evidence="7" type="ORF">BKA15_005154</name>
</gene>
<proteinExistence type="inferred from homology"/>